<accession>A0ACC2IQF1</accession>
<name>A0ACC2IQF1_9PLEO</name>
<protein>
    <submittedName>
        <fullName evidence="1">Uncharacterized protein</fullName>
    </submittedName>
</protein>
<reference evidence="1" key="1">
    <citation type="submission" date="2022-11" db="EMBL/GenBank/DDBJ databases">
        <title>Genome Sequence of Boeremia exigua.</title>
        <authorList>
            <person name="Buettner E."/>
        </authorList>
    </citation>
    <scope>NUCLEOTIDE SEQUENCE</scope>
    <source>
        <strain evidence="1">CU02</strain>
    </source>
</reference>
<proteinExistence type="predicted"/>
<dbReference type="EMBL" id="JAPHNI010000056">
    <property type="protein sequence ID" value="KAJ8117347.1"/>
    <property type="molecule type" value="Genomic_DNA"/>
</dbReference>
<comment type="caution">
    <text evidence="1">The sequence shown here is derived from an EMBL/GenBank/DDBJ whole genome shotgun (WGS) entry which is preliminary data.</text>
</comment>
<keyword evidence="2" id="KW-1185">Reference proteome</keyword>
<evidence type="ECO:0000313" key="1">
    <source>
        <dbReference type="EMBL" id="KAJ8117347.1"/>
    </source>
</evidence>
<gene>
    <name evidence="1" type="ORF">OPT61_g1436</name>
</gene>
<sequence>MGDSYRPGGGGGRSLADRMTFTSGGGDNYRPDGPQQGRNNSEFTFSSNHDGPRFPPAGPANAGPPARRRNQRGGGQHGPRDSRRGDFKGTRGRGGGRGGYRKPGAHERALLTVQDRGSPERTLGVADGSNKFMNVEDMSEDEEDGAEDESSEEIAENGAQKVARPANGRADGDSVPKWSNPEIYSALPPPEELRPGKKIDFVQLIRKAKNDAAEKADNNNAVAANDDFISFGDDDGSTKATDAHSVVDDDDEPRTNKRPRNGGYTKGSMNDLDYVDSIVDQSKYSRQAADVHEQQPQQSKAKRKHGDIENVRSIVQEWLGTARCDTAPWLDPRHSYAHLVNDPLKWLHNEILDFYDFVAPQPYEHDIRHRLVQRVQQALGTQRFPQDTGRILCFGSFPAGLYLPTADMDLVYTSDRFYQGGPAAMDFSNRSVVNSTLRKAARRLENVRIATNVLCITKAKVPIIKFVDRVTNINVDISFENLSGVQAQATFQQWKHDYPDMIYMVALLKQFLVMRGLNEVHTGGIGGFTIICLVISYFQHSKKPENLGDCFLGFLDYYGNKFDLRTQRIQMHPPAIIPKDGYDVDGREERPNGLSIQDPNRPENNISGGSHKAWEVFKAFRSAHRVLQDRIDLKSPGRSILECLLGGNYETYIMQRRHMQTLKAVYQYCPAEQRSMDPRGRADIVDAIATAQCFAKRAASGDRGLVGIIGAPRCRMSTCDLLPKHHPHGHNSYTPAMRLHTNSTWQSLAAIALLTGAATASLGDRLPDFKHCLEVCKEANCGENPTSIPLHRRLLLWDCPAECDYTCQHSVTTKRLARDPPYMQPVYQFHGKWPFYRFMGIQEPFSVIFSLFNYLAHNWGMAQLREKIPASYTLRKYYLWFGYVGLASWTFSMIFHTRDFNITEKLDYWAAGANVLYGLYYAPIRVFRLDRADPRKQSVLRLWTALCILLYIMHVLYLSLWSWDYTYNMAANVVVGTLANLLWSGFSYVQYKKIGRTWAVLPGICVAWIISAMSLELMDFPPWKGMVDAHSLWHLGTVVPTVLWYNFLVKDAQEDIAGKLPMANRGAGARKGKD</sequence>
<organism evidence="1 2">
    <name type="scientific">Boeremia exigua</name>
    <dbReference type="NCBI Taxonomy" id="749465"/>
    <lineage>
        <taxon>Eukaryota</taxon>
        <taxon>Fungi</taxon>
        <taxon>Dikarya</taxon>
        <taxon>Ascomycota</taxon>
        <taxon>Pezizomycotina</taxon>
        <taxon>Dothideomycetes</taxon>
        <taxon>Pleosporomycetidae</taxon>
        <taxon>Pleosporales</taxon>
        <taxon>Pleosporineae</taxon>
        <taxon>Didymellaceae</taxon>
        <taxon>Boeremia</taxon>
    </lineage>
</organism>
<evidence type="ECO:0000313" key="2">
    <source>
        <dbReference type="Proteomes" id="UP001153331"/>
    </source>
</evidence>
<dbReference type="Proteomes" id="UP001153331">
    <property type="component" value="Unassembled WGS sequence"/>
</dbReference>